<dbReference type="AlphaFoldDB" id="A0A843UGT7"/>
<keyword evidence="2" id="KW-1185">Reference proteome</keyword>
<gene>
    <name evidence="1" type="ORF">Taro_013666</name>
</gene>
<comment type="caution">
    <text evidence="1">The sequence shown here is derived from an EMBL/GenBank/DDBJ whole genome shotgun (WGS) entry which is preliminary data.</text>
</comment>
<proteinExistence type="predicted"/>
<protein>
    <submittedName>
        <fullName evidence="1">Uncharacterized protein</fullName>
    </submittedName>
</protein>
<dbReference type="OrthoDB" id="786614at2759"/>
<evidence type="ECO:0000313" key="2">
    <source>
        <dbReference type="Proteomes" id="UP000652761"/>
    </source>
</evidence>
<dbReference type="Proteomes" id="UP000652761">
    <property type="component" value="Unassembled WGS sequence"/>
</dbReference>
<evidence type="ECO:0000313" key="1">
    <source>
        <dbReference type="EMBL" id="MQL81214.1"/>
    </source>
</evidence>
<sequence>MRLDQQVLVQPAVIAPQVVEEAVPVPVAPPPPPPGVEVPPIVPIPRVASVRPASTEEPTVIVEMFMRLQPPTYLGGLNPNTAKHWVHKIERVFVTMRTVEEEAAQRAAILKRTMQARQSEESGSFRLPQYSLGVSKGKAPSGASSSSRCHLFPHYTTHTSHPPTTPSHTHLSLTWTHTNTTTSHAATLPTLHIHISSSTPSLPLTPHIYTQTPPPYPLPCCSLPPSYQPSLLSLPPPYPLCTTLSGCRCRSGVVASILLGGVTEEERRAAT</sequence>
<dbReference type="EMBL" id="NMUH01000554">
    <property type="protein sequence ID" value="MQL81214.1"/>
    <property type="molecule type" value="Genomic_DNA"/>
</dbReference>
<reference evidence="1" key="1">
    <citation type="submission" date="2017-07" db="EMBL/GenBank/DDBJ databases">
        <title>Taro Niue Genome Assembly and Annotation.</title>
        <authorList>
            <person name="Atibalentja N."/>
            <person name="Keating K."/>
            <person name="Fields C.J."/>
        </authorList>
    </citation>
    <scope>NUCLEOTIDE SEQUENCE</scope>
    <source>
        <strain evidence="1">Niue_2</strain>
        <tissue evidence="1">Leaf</tissue>
    </source>
</reference>
<accession>A0A843UGT7</accession>
<organism evidence="1 2">
    <name type="scientific">Colocasia esculenta</name>
    <name type="common">Wild taro</name>
    <name type="synonym">Arum esculentum</name>
    <dbReference type="NCBI Taxonomy" id="4460"/>
    <lineage>
        <taxon>Eukaryota</taxon>
        <taxon>Viridiplantae</taxon>
        <taxon>Streptophyta</taxon>
        <taxon>Embryophyta</taxon>
        <taxon>Tracheophyta</taxon>
        <taxon>Spermatophyta</taxon>
        <taxon>Magnoliopsida</taxon>
        <taxon>Liliopsida</taxon>
        <taxon>Araceae</taxon>
        <taxon>Aroideae</taxon>
        <taxon>Colocasieae</taxon>
        <taxon>Colocasia</taxon>
    </lineage>
</organism>
<name>A0A843UGT7_COLES</name>